<comment type="caution">
    <text evidence="2">The sequence shown here is derived from an EMBL/GenBank/DDBJ whole genome shotgun (WGS) entry which is preliminary data.</text>
</comment>
<sequence>MTRARLTHSGRRGKGSRVYVRNRDAGGVDQGGAFETHVTVECAGEDEPARLEAWAGGRGLKVTTIVLARGRTRVQPMLTLPDRTGHPALVAALREAGFAPVRVKVETVPWSTEPTGPGGGYHEHHLKLALPASYDRAALEALVVPHGAHVSWNARRTLPGPGGRHERFVTQRHPGPAPAALRACDELLAALTASGYDVVGEERELVLSDSDPSVDDGWLEPAVARPHAAPARPPRTEETR</sequence>
<organism evidence="2 3">
    <name type="scientific">Streptomyces hydrogenans</name>
    <dbReference type="NCBI Taxonomy" id="1873719"/>
    <lineage>
        <taxon>Bacteria</taxon>
        <taxon>Bacillati</taxon>
        <taxon>Actinomycetota</taxon>
        <taxon>Actinomycetes</taxon>
        <taxon>Kitasatosporales</taxon>
        <taxon>Streptomycetaceae</taxon>
        <taxon>Streptomyces</taxon>
    </lineage>
</organism>
<reference evidence="2" key="1">
    <citation type="submission" date="2024-05" db="EMBL/GenBank/DDBJ databases">
        <title>Whole genome shotgun sequence of Streptomyces hydrogenans NBRC 13475.</title>
        <authorList>
            <person name="Komaki H."/>
            <person name="Tamura T."/>
        </authorList>
    </citation>
    <scope>NUCLEOTIDE SEQUENCE</scope>
    <source>
        <strain evidence="2">NBRC 13475</strain>
    </source>
</reference>
<gene>
    <name evidence="2" type="ORF">Shyd_39960</name>
</gene>
<keyword evidence="3" id="KW-1185">Reference proteome</keyword>
<feature type="region of interest" description="Disordered" evidence="1">
    <location>
        <begin position="207"/>
        <end position="240"/>
    </location>
</feature>
<evidence type="ECO:0000313" key="2">
    <source>
        <dbReference type="EMBL" id="GHI22625.1"/>
    </source>
</evidence>
<proteinExistence type="predicted"/>
<name>A0ABQ3PC85_9ACTN</name>
<protein>
    <recommendedName>
        <fullName evidence="4">Ankyrin</fullName>
    </recommendedName>
</protein>
<evidence type="ECO:0000313" key="3">
    <source>
        <dbReference type="Proteomes" id="UP001052739"/>
    </source>
</evidence>
<accession>A0ABQ3PC85</accession>
<dbReference type="EMBL" id="BNDW01000019">
    <property type="protein sequence ID" value="GHI22625.1"/>
    <property type="molecule type" value="Genomic_DNA"/>
</dbReference>
<feature type="compositionally biased region" description="Low complexity" evidence="1">
    <location>
        <begin position="221"/>
        <end position="230"/>
    </location>
</feature>
<evidence type="ECO:0000256" key="1">
    <source>
        <dbReference type="SAM" id="MobiDB-lite"/>
    </source>
</evidence>
<dbReference type="Proteomes" id="UP001052739">
    <property type="component" value="Unassembled WGS sequence"/>
</dbReference>
<evidence type="ECO:0008006" key="4">
    <source>
        <dbReference type="Google" id="ProtNLM"/>
    </source>
</evidence>